<reference evidence="1" key="1">
    <citation type="submission" date="2020-04" db="EMBL/GenBank/DDBJ databases">
        <authorList>
            <person name="Chiriac C."/>
            <person name="Salcher M."/>
            <person name="Ghai R."/>
            <person name="Kavagutti S V."/>
        </authorList>
    </citation>
    <scope>NUCLEOTIDE SEQUENCE</scope>
</reference>
<protein>
    <submittedName>
        <fullName evidence="1">Uncharacterized protein</fullName>
    </submittedName>
</protein>
<proteinExistence type="predicted"/>
<accession>A0A6J5N8D3</accession>
<evidence type="ECO:0000313" key="1">
    <source>
        <dbReference type="EMBL" id="CAB4155017.1"/>
    </source>
</evidence>
<name>A0A6J5N8D3_9CAUD</name>
<gene>
    <name evidence="1" type="ORF">UFOVP654_60</name>
</gene>
<sequence>MRKSNHHAIRMLLQQYHDGLTVSEIVERTEKERRAIDKALLDMPDAYIDRWTSHRKQWTAVWCVVVPPQNCPKPTEKPIDRTRNQPTRLSSDVRASWIVNT</sequence>
<dbReference type="EMBL" id="LR796614">
    <property type="protein sequence ID" value="CAB4155017.1"/>
    <property type="molecule type" value="Genomic_DNA"/>
</dbReference>
<organism evidence="1">
    <name type="scientific">uncultured Caudovirales phage</name>
    <dbReference type="NCBI Taxonomy" id="2100421"/>
    <lineage>
        <taxon>Viruses</taxon>
        <taxon>Duplodnaviria</taxon>
        <taxon>Heunggongvirae</taxon>
        <taxon>Uroviricota</taxon>
        <taxon>Caudoviricetes</taxon>
        <taxon>Peduoviridae</taxon>
        <taxon>Maltschvirus</taxon>
        <taxon>Maltschvirus maltsch</taxon>
    </lineage>
</organism>